<evidence type="ECO:0000313" key="4">
    <source>
        <dbReference type="EMBL" id="QEI08924.1"/>
    </source>
</evidence>
<evidence type="ECO:0000313" key="5">
    <source>
        <dbReference type="Proteomes" id="UP000325161"/>
    </source>
</evidence>
<dbReference type="AlphaFoldDB" id="A0A5C0B4K0"/>
<proteinExistence type="predicted"/>
<dbReference type="GO" id="GO:0006508">
    <property type="term" value="P:proteolysis"/>
    <property type="evidence" value="ECO:0007669"/>
    <property type="project" value="UniProtKB-KW"/>
</dbReference>
<name>A0A5C0B4K0_9BURK</name>
<evidence type="ECO:0000256" key="2">
    <source>
        <dbReference type="SAM" id="Phobius"/>
    </source>
</evidence>
<dbReference type="GO" id="GO:0080120">
    <property type="term" value="P:CAAX-box protein maturation"/>
    <property type="evidence" value="ECO:0007669"/>
    <property type="project" value="UniProtKB-ARBA"/>
</dbReference>
<keyword evidence="5" id="KW-1185">Reference proteome</keyword>
<dbReference type="KEGG" id="pacr:FXN63_26000"/>
<keyword evidence="4" id="KW-0645">Protease</keyword>
<reference evidence="4 5" key="1">
    <citation type="submission" date="2019-08" db="EMBL/GenBank/DDBJ databases">
        <title>Amphibian skin-associated Pigmentiphaga: genome sequence and occurrence across geography and hosts.</title>
        <authorList>
            <person name="Bletz M.C."/>
            <person name="Bunk B."/>
            <person name="Sproeer C."/>
            <person name="Biwer P."/>
            <person name="Reiter S."/>
            <person name="Rabemananjara F.C.E."/>
            <person name="Schulz S."/>
            <person name="Overmann J."/>
            <person name="Vences M."/>
        </authorList>
    </citation>
    <scope>NUCLEOTIDE SEQUENCE [LARGE SCALE GENOMIC DNA]</scope>
    <source>
        <strain evidence="4 5">Mada1488</strain>
    </source>
</reference>
<dbReference type="EMBL" id="CP043046">
    <property type="protein sequence ID" value="QEI08924.1"/>
    <property type="molecule type" value="Genomic_DNA"/>
</dbReference>
<dbReference type="Proteomes" id="UP000325161">
    <property type="component" value="Chromosome"/>
</dbReference>
<dbReference type="GO" id="GO:0008237">
    <property type="term" value="F:metallopeptidase activity"/>
    <property type="evidence" value="ECO:0007669"/>
    <property type="project" value="UniProtKB-KW"/>
</dbReference>
<evidence type="ECO:0000256" key="1">
    <source>
        <dbReference type="SAM" id="MobiDB-lite"/>
    </source>
</evidence>
<sequence length="278" mass="30967">MTPGGQDGADQDQAPGPRVSDRRLDPADTQAGKSPTTPGRLSLWRELGDFLAFLKHPTLRRGAGRLAGRVPVSGAAAEWTSGLALSRLLFWLVVLWTVNFMVLGPLAVGVADGNGVERVRPLLPSQWPYVVLWAPLVEEMLFRFWLRRPPGWPLYTLMAAAAFLLGPGWWLALIVVSLGAWRLVQVLQPTQALPWARLRRLRRRFPIYLHLSVLAFALGHLGNYQGGDTAWWLLPLVVLPQWFTGLVLAWMRVRQGIGAAIAMHAGFNSLPLFLLYLY</sequence>
<protein>
    <submittedName>
        <fullName evidence="4">CPBP family intramembrane metalloprotease</fullName>
    </submittedName>
</protein>
<feature type="domain" description="CAAX prenyl protease 2/Lysostaphin resistance protein A-like" evidence="3">
    <location>
        <begin position="125"/>
        <end position="269"/>
    </location>
</feature>
<feature type="transmembrane region" description="Helical" evidence="2">
    <location>
        <begin position="205"/>
        <end position="224"/>
    </location>
</feature>
<dbReference type="OrthoDB" id="8521072at2"/>
<feature type="region of interest" description="Disordered" evidence="1">
    <location>
        <begin position="1"/>
        <end position="40"/>
    </location>
</feature>
<dbReference type="GO" id="GO:0004175">
    <property type="term" value="F:endopeptidase activity"/>
    <property type="evidence" value="ECO:0007669"/>
    <property type="project" value="UniProtKB-ARBA"/>
</dbReference>
<feature type="transmembrane region" description="Helical" evidence="2">
    <location>
        <begin position="257"/>
        <end position="277"/>
    </location>
</feature>
<feature type="transmembrane region" description="Helical" evidence="2">
    <location>
        <begin position="230"/>
        <end position="250"/>
    </location>
</feature>
<evidence type="ECO:0000259" key="3">
    <source>
        <dbReference type="Pfam" id="PF02517"/>
    </source>
</evidence>
<keyword evidence="2" id="KW-0472">Membrane</keyword>
<keyword evidence="4" id="KW-0378">Hydrolase</keyword>
<keyword evidence="2" id="KW-1133">Transmembrane helix</keyword>
<accession>A0A5C0B4K0</accession>
<dbReference type="InterPro" id="IPR003675">
    <property type="entry name" value="Rce1/LyrA-like_dom"/>
</dbReference>
<keyword evidence="4" id="KW-0482">Metalloprotease</keyword>
<organism evidence="4 5">
    <name type="scientific">Pigmentiphaga aceris</name>
    <dbReference type="NCBI Taxonomy" id="1940612"/>
    <lineage>
        <taxon>Bacteria</taxon>
        <taxon>Pseudomonadati</taxon>
        <taxon>Pseudomonadota</taxon>
        <taxon>Betaproteobacteria</taxon>
        <taxon>Burkholderiales</taxon>
        <taxon>Alcaligenaceae</taxon>
        <taxon>Pigmentiphaga</taxon>
    </lineage>
</organism>
<dbReference type="Pfam" id="PF02517">
    <property type="entry name" value="Rce1-like"/>
    <property type="match status" value="1"/>
</dbReference>
<feature type="transmembrane region" description="Helical" evidence="2">
    <location>
        <begin position="152"/>
        <end position="184"/>
    </location>
</feature>
<keyword evidence="2" id="KW-0812">Transmembrane</keyword>
<gene>
    <name evidence="4" type="ORF">FXN63_26000</name>
</gene>
<feature type="transmembrane region" description="Helical" evidence="2">
    <location>
        <begin position="88"/>
        <end position="108"/>
    </location>
</feature>